<dbReference type="CDD" id="cd06550">
    <property type="entry name" value="TM_ABC_iron-siderophores_like"/>
    <property type="match status" value="1"/>
</dbReference>
<keyword evidence="6 9" id="KW-1133">Transmembrane helix</keyword>
<feature type="transmembrane region" description="Helical" evidence="9">
    <location>
        <begin position="100"/>
        <end position="120"/>
    </location>
</feature>
<dbReference type="PANTHER" id="PTHR30472:SF1">
    <property type="entry name" value="FE(3+) DICITRATE TRANSPORT SYSTEM PERMEASE PROTEIN FECC-RELATED"/>
    <property type="match status" value="1"/>
</dbReference>
<feature type="region of interest" description="Disordered" evidence="8">
    <location>
        <begin position="1"/>
        <end position="43"/>
    </location>
</feature>
<organism evidence="10 11">
    <name type="scientific">Streptomyces klenkii</name>
    <dbReference type="NCBI Taxonomy" id="1420899"/>
    <lineage>
        <taxon>Bacteria</taxon>
        <taxon>Bacillati</taxon>
        <taxon>Actinomycetota</taxon>
        <taxon>Actinomycetes</taxon>
        <taxon>Kitasatosporales</taxon>
        <taxon>Streptomycetaceae</taxon>
        <taxon>Streptomyces</taxon>
    </lineage>
</organism>
<dbReference type="GO" id="GO:0022857">
    <property type="term" value="F:transmembrane transporter activity"/>
    <property type="evidence" value="ECO:0007669"/>
    <property type="project" value="InterPro"/>
</dbReference>
<evidence type="ECO:0000313" key="10">
    <source>
        <dbReference type="EMBL" id="RKN71771.1"/>
    </source>
</evidence>
<evidence type="ECO:0000256" key="6">
    <source>
        <dbReference type="ARBA" id="ARBA00022989"/>
    </source>
</evidence>
<reference evidence="10 11" key="1">
    <citation type="journal article" date="2015" name="Antonie Van Leeuwenhoek">
        <title>Streptomyces klenkii sp. nov., isolated from deep marine sediment.</title>
        <authorList>
            <person name="Veyisoglu A."/>
            <person name="Sahin N."/>
        </authorList>
    </citation>
    <scope>NUCLEOTIDE SEQUENCE [LARGE SCALE GENOMIC DNA]</scope>
    <source>
        <strain evidence="10 11">KCTC 29202</strain>
    </source>
</reference>
<evidence type="ECO:0000256" key="7">
    <source>
        <dbReference type="ARBA" id="ARBA00023136"/>
    </source>
</evidence>
<evidence type="ECO:0000256" key="5">
    <source>
        <dbReference type="ARBA" id="ARBA00022692"/>
    </source>
</evidence>
<protein>
    <submittedName>
        <fullName evidence="10">Fe(3+)-siderophore ABC transporter permease</fullName>
    </submittedName>
</protein>
<keyword evidence="3" id="KW-0813">Transport</keyword>
<dbReference type="Proteomes" id="UP000270343">
    <property type="component" value="Unassembled WGS sequence"/>
</dbReference>
<name>A0A3B0BH87_9ACTN</name>
<comment type="similarity">
    <text evidence="2">Belongs to the binding-protein-dependent transport system permease family. FecCD subfamily.</text>
</comment>
<feature type="transmembrane region" description="Helical" evidence="9">
    <location>
        <begin position="282"/>
        <end position="308"/>
    </location>
</feature>
<dbReference type="PANTHER" id="PTHR30472">
    <property type="entry name" value="FERRIC ENTEROBACTIN TRANSPORT SYSTEM PERMEASE PROTEIN"/>
    <property type="match status" value="1"/>
</dbReference>
<evidence type="ECO:0000256" key="9">
    <source>
        <dbReference type="SAM" id="Phobius"/>
    </source>
</evidence>
<comment type="caution">
    <text evidence="10">The sequence shown here is derived from an EMBL/GenBank/DDBJ whole genome shotgun (WGS) entry which is preliminary data.</text>
</comment>
<dbReference type="GO" id="GO:0033214">
    <property type="term" value="P:siderophore-iron import into cell"/>
    <property type="evidence" value="ECO:0007669"/>
    <property type="project" value="TreeGrafter"/>
</dbReference>
<dbReference type="InterPro" id="IPR037294">
    <property type="entry name" value="ABC_BtuC-like"/>
</dbReference>
<dbReference type="Pfam" id="PF01032">
    <property type="entry name" value="FecCD"/>
    <property type="match status" value="1"/>
</dbReference>
<evidence type="ECO:0000313" key="11">
    <source>
        <dbReference type="Proteomes" id="UP000270343"/>
    </source>
</evidence>
<feature type="transmembrane region" description="Helical" evidence="9">
    <location>
        <begin position="348"/>
        <end position="366"/>
    </location>
</feature>
<evidence type="ECO:0000256" key="8">
    <source>
        <dbReference type="SAM" id="MobiDB-lite"/>
    </source>
</evidence>
<keyword evidence="11" id="KW-1185">Reference proteome</keyword>
<keyword evidence="5 9" id="KW-0812">Transmembrane</keyword>
<keyword evidence="4" id="KW-1003">Cell membrane</keyword>
<evidence type="ECO:0000256" key="3">
    <source>
        <dbReference type="ARBA" id="ARBA00022448"/>
    </source>
</evidence>
<evidence type="ECO:0000256" key="4">
    <source>
        <dbReference type="ARBA" id="ARBA00022475"/>
    </source>
</evidence>
<accession>A0A3B0BH87</accession>
<feature type="transmembrane region" description="Helical" evidence="9">
    <location>
        <begin position="48"/>
        <end position="70"/>
    </location>
</feature>
<dbReference type="GO" id="GO:0005886">
    <property type="term" value="C:plasma membrane"/>
    <property type="evidence" value="ECO:0007669"/>
    <property type="project" value="UniProtKB-SubCell"/>
</dbReference>
<sequence length="374" mass="37690">MTNTAPPARTASPDTTAAPAAADGPRPAQHAAGEGPSPARRAQHARRAAGLLACTALVAVLAVLSIGIGAKTIPPGDVLHALLHHDPGNDDWIVVRTSRLPRSLLGIGVGIALGLSGALMQALTRNPLADPGLLGVNAGAAAAVAAATALLDLGAFTSYVWCALLGAAVAAAAVHLLGTRGRSRATPVRLALAGTAVTAVLTAVVNGLILLDPLALNRFRFWQIGTLGAADGALARQVLPFLAAGTLLAALLARPLNALALGDDTARALGAHPGRTQFATMAAITLLCGAATAAVGPIAFVGLAVPHVARLIAGPDQRWVLPYSAVLAAALLLASDILGRVVLRPQELEAGVVTAFLGAPLFIALVRRKRISEL</sequence>
<dbReference type="EMBL" id="RBAM01000006">
    <property type="protein sequence ID" value="RKN71771.1"/>
    <property type="molecule type" value="Genomic_DNA"/>
</dbReference>
<feature type="transmembrane region" description="Helical" evidence="9">
    <location>
        <begin position="156"/>
        <end position="178"/>
    </location>
</feature>
<dbReference type="RefSeq" id="WP_120756380.1">
    <property type="nucleotide sequence ID" value="NZ_RBAM01000006.1"/>
</dbReference>
<feature type="transmembrane region" description="Helical" evidence="9">
    <location>
        <begin position="320"/>
        <end position="342"/>
    </location>
</feature>
<gene>
    <name evidence="10" type="ORF">D7231_17510</name>
</gene>
<dbReference type="InterPro" id="IPR000522">
    <property type="entry name" value="ABC_transptr_permease_BtuC"/>
</dbReference>
<dbReference type="OrthoDB" id="9782305at2"/>
<dbReference type="SUPFAM" id="SSF81345">
    <property type="entry name" value="ABC transporter involved in vitamin B12 uptake, BtuC"/>
    <property type="match status" value="1"/>
</dbReference>
<evidence type="ECO:0000256" key="1">
    <source>
        <dbReference type="ARBA" id="ARBA00004651"/>
    </source>
</evidence>
<feature type="transmembrane region" description="Helical" evidence="9">
    <location>
        <begin position="132"/>
        <end position="150"/>
    </location>
</feature>
<dbReference type="AlphaFoldDB" id="A0A3B0BH87"/>
<proteinExistence type="inferred from homology"/>
<dbReference type="Gene3D" id="1.10.3470.10">
    <property type="entry name" value="ABC transporter involved in vitamin B12 uptake, BtuC"/>
    <property type="match status" value="1"/>
</dbReference>
<feature type="compositionally biased region" description="Low complexity" evidence="8">
    <location>
        <begin position="1"/>
        <end position="28"/>
    </location>
</feature>
<keyword evidence="7 9" id="KW-0472">Membrane</keyword>
<evidence type="ECO:0000256" key="2">
    <source>
        <dbReference type="ARBA" id="ARBA00007935"/>
    </source>
</evidence>
<comment type="subcellular location">
    <subcellularLocation>
        <location evidence="1">Cell membrane</location>
        <topology evidence="1">Multi-pass membrane protein</topology>
    </subcellularLocation>
</comment>
<dbReference type="FunFam" id="1.10.3470.10:FF:000001">
    <property type="entry name" value="Vitamin B12 ABC transporter permease BtuC"/>
    <property type="match status" value="1"/>
</dbReference>
<feature type="transmembrane region" description="Helical" evidence="9">
    <location>
        <begin position="190"/>
        <end position="211"/>
    </location>
</feature>